<dbReference type="AlphaFoldDB" id="A0A6S6ZH10"/>
<dbReference type="EMBL" id="CADIJX010000003">
    <property type="protein sequence ID" value="CAB3647678.1"/>
    <property type="molecule type" value="Genomic_DNA"/>
</dbReference>
<proteinExistence type="predicted"/>
<evidence type="ECO:0000313" key="1">
    <source>
        <dbReference type="EMBL" id="CAB3647678.1"/>
    </source>
</evidence>
<dbReference type="Pfam" id="PF07511">
    <property type="entry name" value="DUF1525"/>
    <property type="match status" value="1"/>
</dbReference>
<evidence type="ECO:0000313" key="2">
    <source>
        <dbReference type="Proteomes" id="UP000494108"/>
    </source>
</evidence>
<dbReference type="Proteomes" id="UP000494108">
    <property type="component" value="Unassembled WGS sequence"/>
</dbReference>
<accession>A0A6S6ZH10</accession>
<dbReference type="NCBIfam" id="TIGR03757">
    <property type="entry name" value="conj_TIGR03757"/>
    <property type="match status" value="1"/>
</dbReference>
<name>A0A6S6ZH10_9BURK</name>
<evidence type="ECO:0008006" key="3">
    <source>
        <dbReference type="Google" id="ProtNLM"/>
    </source>
</evidence>
<protein>
    <recommendedName>
        <fullName evidence="3">TIGR03757 family integrating conjugative element protein</fullName>
    </recommendedName>
</protein>
<sequence>MSASHDPPAIRAIGGWQLWLLLPSSALAFAANASAGEVWVVTDQHHAVKASPTVRVIELDAPSRIEAELSAELPTDPVQATTLVQRRLQGGGTALQGRIGNAYQGVIDAWSLGITTIPAVVVDRRYVVYGEPDVDKASARIEAYRRLHP</sequence>
<organism evidence="1 2">
    <name type="scientific">Achromobacter pestifer</name>
    <dbReference type="NCBI Taxonomy" id="1353889"/>
    <lineage>
        <taxon>Bacteria</taxon>
        <taxon>Pseudomonadati</taxon>
        <taxon>Pseudomonadota</taxon>
        <taxon>Betaproteobacteria</taxon>
        <taxon>Burkholderiales</taxon>
        <taxon>Alcaligenaceae</taxon>
        <taxon>Achromobacter</taxon>
    </lineage>
</organism>
<dbReference type="InterPro" id="IPR011090">
    <property type="entry name" value="Integr_conj_element_PFL4709"/>
</dbReference>
<dbReference type="RefSeq" id="WP_175174894.1">
    <property type="nucleotide sequence ID" value="NZ_CADIJX010000003.1"/>
</dbReference>
<gene>
    <name evidence="1" type="ORF">LMG3431_02590</name>
</gene>
<keyword evidence="2" id="KW-1185">Reference proteome</keyword>
<reference evidence="1 2" key="1">
    <citation type="submission" date="2020-04" db="EMBL/GenBank/DDBJ databases">
        <authorList>
            <person name="De Canck E."/>
        </authorList>
    </citation>
    <scope>NUCLEOTIDE SEQUENCE [LARGE SCALE GENOMIC DNA]</scope>
    <source>
        <strain evidence="1 2">LMG 3431</strain>
    </source>
</reference>